<gene>
    <name evidence="1" type="ordered locus">Cvib_0619</name>
</gene>
<dbReference type="KEGG" id="pvi:Cvib_0619"/>
<dbReference type="Pfam" id="PF20102">
    <property type="entry name" value="DUF6492"/>
    <property type="match status" value="1"/>
</dbReference>
<evidence type="ECO:0008006" key="2">
    <source>
        <dbReference type="Google" id="ProtNLM"/>
    </source>
</evidence>
<name>A4SDT2_CHLPM</name>
<accession>A4SDT2</accession>
<dbReference type="InterPro" id="IPR045499">
    <property type="entry name" value="DUF6492"/>
</dbReference>
<dbReference type="eggNOG" id="ENOG5032VCX">
    <property type="taxonomic scope" value="Bacteria"/>
</dbReference>
<protein>
    <recommendedName>
        <fullName evidence="2">Nucleotide-diphospho-sugar transferase domain-containing protein</fullName>
    </recommendedName>
</protein>
<organism evidence="1">
    <name type="scientific">Chlorobium phaeovibrioides (strain DSM 265 / 1930)</name>
    <name type="common">Prosthecochloris vibrioformis (strain DSM 265)</name>
    <dbReference type="NCBI Taxonomy" id="290318"/>
    <lineage>
        <taxon>Bacteria</taxon>
        <taxon>Pseudomonadati</taxon>
        <taxon>Chlorobiota</taxon>
        <taxon>Chlorobiia</taxon>
        <taxon>Chlorobiales</taxon>
        <taxon>Chlorobiaceae</taxon>
        <taxon>Chlorobium/Pelodictyon group</taxon>
        <taxon>Chlorobium</taxon>
    </lineage>
</organism>
<sequence>MRGLISRFGKNIWGQYKTRRSFYSYIVWIVLKIKKRFRVGFKCNACDSLMRVDVVIPTVSKDFIMLDHVIRSLKHIKHNVNKVYVVAPRDVLVEKYCLRKKIVFIDENTVLGFDKKHITYSVGGVDRSGWLFQQLLKLSGDKFVEMQNFIVLDSDTVYVNDICFKKKCRFVFYGSDEFHKPYYDAYEYMFGYPPVARVSLVAHMMIFNSDYLKEMKDELEARWNRPWFDVVISTSSSAEQSCVSEYETYSNWVIFHYPEKYIIYPFYNKGQVRICPDDFLCLAASVEYLHSVSFHAYLRN</sequence>
<dbReference type="HOGENOM" id="CLU_958516_0_0_10"/>
<proteinExistence type="predicted"/>
<dbReference type="AlphaFoldDB" id="A4SDT2"/>
<reference evidence="1" key="1">
    <citation type="submission" date="2007-03" db="EMBL/GenBank/DDBJ databases">
        <title>Complete sequence of Prosthecochloris vibrioformis DSM 265.</title>
        <authorList>
            <consortium name="US DOE Joint Genome Institute"/>
            <person name="Copeland A."/>
            <person name="Lucas S."/>
            <person name="Lapidus A."/>
            <person name="Barry K."/>
            <person name="Detter J.C."/>
            <person name="Glavina del Rio T."/>
            <person name="Hammon N."/>
            <person name="Israni S."/>
            <person name="Pitluck S."/>
            <person name="Schmutz J."/>
            <person name="Larimer F."/>
            <person name="Land M."/>
            <person name="Hauser L."/>
            <person name="Mikhailova N."/>
            <person name="Li T."/>
            <person name="Overmann J."/>
            <person name="Schuster S.C."/>
            <person name="Bryant D.A."/>
            <person name="Richardson P."/>
        </authorList>
    </citation>
    <scope>NUCLEOTIDE SEQUENCE [LARGE SCALE GENOMIC DNA]</scope>
    <source>
        <strain evidence="1">DSM 265</strain>
    </source>
</reference>
<evidence type="ECO:0000313" key="1">
    <source>
        <dbReference type="EMBL" id="ABP36641.1"/>
    </source>
</evidence>
<dbReference type="EMBL" id="CP000607">
    <property type="protein sequence ID" value="ABP36641.1"/>
    <property type="molecule type" value="Genomic_DNA"/>
</dbReference>
<dbReference type="STRING" id="290318.Cvib_0619"/>